<dbReference type="CDD" id="cd00041">
    <property type="entry name" value="CUB"/>
    <property type="match status" value="10"/>
</dbReference>
<feature type="domain" description="CUB" evidence="7">
    <location>
        <begin position="590"/>
        <end position="697"/>
    </location>
</feature>
<keyword evidence="4" id="KW-0325">Glycoprotein</keyword>
<protein>
    <submittedName>
        <fullName evidence="8">Cubilin</fullName>
    </submittedName>
</protein>
<keyword evidence="2" id="KW-0677">Repeat</keyword>
<dbReference type="PANTHER" id="PTHR24251">
    <property type="entry name" value="OVOCHYMASE-RELATED"/>
    <property type="match status" value="1"/>
</dbReference>
<feature type="domain" description="CUB" evidence="7">
    <location>
        <begin position="925"/>
        <end position="1042"/>
    </location>
</feature>
<feature type="signal peptide" evidence="6">
    <location>
        <begin position="1"/>
        <end position="15"/>
    </location>
</feature>
<proteinExistence type="predicted"/>
<dbReference type="PANTHER" id="PTHR24251:SF37">
    <property type="entry name" value="CUB DOMAIN-CONTAINING PROTEIN"/>
    <property type="match status" value="1"/>
</dbReference>
<dbReference type="InterPro" id="IPR035914">
    <property type="entry name" value="Sperma_CUB_dom_sf"/>
</dbReference>
<feature type="domain" description="CUB" evidence="7">
    <location>
        <begin position="246"/>
        <end position="363"/>
    </location>
</feature>
<name>A0AAV4FGR7_9GAST</name>
<accession>A0AAV4FGR7</accession>
<feature type="chain" id="PRO_5043943601" evidence="6">
    <location>
        <begin position="16"/>
        <end position="1230"/>
    </location>
</feature>
<feature type="domain" description="CUB" evidence="7">
    <location>
        <begin position="1174"/>
        <end position="1230"/>
    </location>
</feature>
<feature type="domain" description="CUB" evidence="7">
    <location>
        <begin position="474"/>
        <end position="589"/>
    </location>
</feature>
<evidence type="ECO:0000256" key="4">
    <source>
        <dbReference type="ARBA" id="ARBA00023180"/>
    </source>
</evidence>
<feature type="domain" description="CUB" evidence="7">
    <location>
        <begin position="365"/>
        <end position="470"/>
    </location>
</feature>
<comment type="caution">
    <text evidence="8">The sequence shown here is derived from an EMBL/GenBank/DDBJ whole genome shotgun (WGS) entry which is preliminary data.</text>
</comment>
<keyword evidence="3 5" id="KW-1015">Disulfide bond</keyword>
<feature type="domain" description="CUB" evidence="7">
    <location>
        <begin position="133"/>
        <end position="245"/>
    </location>
</feature>
<reference evidence="8 9" key="1">
    <citation type="journal article" date="2021" name="Elife">
        <title>Chloroplast acquisition without the gene transfer in kleptoplastic sea slugs, Plakobranchus ocellatus.</title>
        <authorList>
            <person name="Maeda T."/>
            <person name="Takahashi S."/>
            <person name="Yoshida T."/>
            <person name="Shimamura S."/>
            <person name="Takaki Y."/>
            <person name="Nagai Y."/>
            <person name="Toyoda A."/>
            <person name="Suzuki Y."/>
            <person name="Arimoto A."/>
            <person name="Ishii H."/>
            <person name="Satoh N."/>
            <person name="Nishiyama T."/>
            <person name="Hasebe M."/>
            <person name="Maruyama T."/>
            <person name="Minagawa J."/>
            <person name="Obokata J."/>
            <person name="Shigenobu S."/>
        </authorList>
    </citation>
    <scope>NUCLEOTIDE SEQUENCE [LARGE SCALE GENOMIC DNA]</scope>
</reference>
<feature type="domain" description="CUB" evidence="7">
    <location>
        <begin position="1043"/>
        <end position="1170"/>
    </location>
</feature>
<dbReference type="Proteomes" id="UP000762676">
    <property type="component" value="Unassembled WGS sequence"/>
</dbReference>
<evidence type="ECO:0000313" key="9">
    <source>
        <dbReference type="Proteomes" id="UP000762676"/>
    </source>
</evidence>
<keyword evidence="9" id="KW-1185">Reference proteome</keyword>
<evidence type="ECO:0000256" key="3">
    <source>
        <dbReference type="ARBA" id="ARBA00023157"/>
    </source>
</evidence>
<dbReference type="FunFam" id="2.60.120.290:FF:000005">
    <property type="entry name" value="Procollagen C-endopeptidase enhancer 1"/>
    <property type="match status" value="2"/>
</dbReference>
<keyword evidence="1 6" id="KW-0732">Signal</keyword>
<feature type="domain" description="CUB" evidence="7">
    <location>
        <begin position="13"/>
        <end position="129"/>
    </location>
</feature>
<dbReference type="FunFam" id="2.60.120.290:FF:000003">
    <property type="entry name" value="Neuropilin"/>
    <property type="match status" value="1"/>
</dbReference>
<feature type="domain" description="CUB" evidence="7">
    <location>
        <begin position="701"/>
        <end position="813"/>
    </location>
</feature>
<sequence length="1230" mass="136929">MQVCLVLLLPPVCGGRLTQLSASIETPNYPEPHPQDMDCVWRITAPEGHQIRLKVVDFQLESSDNCSIDYLEIRNGNFSDSPLMGKFCSNNMQAGTAMYSSSNSLYLNFVSTSYFFGFERGFKINYDSGATGCGGLLSTATGGFRSPHYPHQNPHSSECFWTITVSAGNRLNLYFDHLDLESDSDCSVQFVEVRDSDRTGQLLGRFCDKSATPEFITSVTNSLWVKYRSQSSYSGTGFSARYDINCSSVNFESHVGVIESPNYPESYPYKANCSWRIQAPIGNTFKLHIVALKLETGLDDRCGADNLTFMTFYADYDIPNDSKTLCGYWPPQYIETIGDVINLQFVSDDLKENEGFRLEWQVIGCGGGLSALNGHFQLQNATNEGAYQCEWTITVPLGRKINLEITKLDLECKTGSVEVYAGRNRDGPRLLHQCHSTSSSLMISSPSNTMFVYLHYQDYSPKFEASYKSVDGGCGGRLTAHSGVLLSEEHTKKYPPDSECEWLLELEKSYIIAFSLQAFQMETDQYCNTSYVKIYDGSSSNAPLIKSFCGGDKPNIPATFKSKSNMIFVHLQTGGKKSSYIFDASYTTSCGATLNADKVGSIFSHAFGPQECLWYIVSKIPTRKVSMTVVDFELSCEKGEYLYFTDGLDPTPTINGASQNKYCGNSFPPTFYSQGSAMTVKLVTKGQVEFEADYSSADDACGGKYKATDSNFHGQFISPWYPDNYPNNLECVWELEPLAGNGIELSFLAIELEVRNSSFEKIFIERCVNGKNIARLYGLKTAFTKTFTDKVWIKFRTNKEGTSTGFTATWGPSFVNYLTQNQGKLDFLNGKKDTDYKWIITVDEAFKVNLTVFFLCTGSSNYVKIYDGAEREGGILFKQEQSMSDKKMLISSTNQITIKVRVRSSVKLTIIWNSIISEDHKVEGCGSILKAQNFPQNLTSPGYPDNYPDNTDCWWIIKAPLSSTVVVNITTMAIERQGPDCASSDYVEFLDGGSRKRRSLGQYCGSKRDSLQIRSLHHTLEVHFKSDKTRNFTGFVLSYEIGCGGMLNPASKISSPNYPEQYPPYQNCTWQVSALPGRTILLDFEENFSIAEPKVFTPNSSCSGDYIQLFNGEDSYAPPLVAPNSSSTDGKYCGTVSPRSTETGSSFLMAEFISDKSGSGSGFSFNVSEVEVGCGGHLDLTYERPSGYFTSPNYPRNYSHNLDCIWVIKAPPTKEVQVDFKGSFSVEYSE</sequence>
<dbReference type="InterPro" id="IPR000859">
    <property type="entry name" value="CUB_dom"/>
</dbReference>
<gene>
    <name evidence="8" type="ORF">ElyMa_003835100</name>
</gene>
<feature type="non-terminal residue" evidence="8">
    <location>
        <position position="1230"/>
    </location>
</feature>
<evidence type="ECO:0000256" key="6">
    <source>
        <dbReference type="SAM" id="SignalP"/>
    </source>
</evidence>
<evidence type="ECO:0000256" key="5">
    <source>
        <dbReference type="PROSITE-ProRule" id="PRU00059"/>
    </source>
</evidence>
<organism evidence="8 9">
    <name type="scientific">Elysia marginata</name>
    <dbReference type="NCBI Taxonomy" id="1093978"/>
    <lineage>
        <taxon>Eukaryota</taxon>
        <taxon>Metazoa</taxon>
        <taxon>Spiralia</taxon>
        <taxon>Lophotrochozoa</taxon>
        <taxon>Mollusca</taxon>
        <taxon>Gastropoda</taxon>
        <taxon>Heterobranchia</taxon>
        <taxon>Euthyneura</taxon>
        <taxon>Panpulmonata</taxon>
        <taxon>Sacoglossa</taxon>
        <taxon>Placobranchoidea</taxon>
        <taxon>Plakobranchidae</taxon>
        <taxon>Elysia</taxon>
    </lineage>
</organism>
<evidence type="ECO:0000259" key="7">
    <source>
        <dbReference type="PROSITE" id="PS01180"/>
    </source>
</evidence>
<dbReference type="EMBL" id="BMAT01007823">
    <property type="protein sequence ID" value="GFR72241.1"/>
    <property type="molecule type" value="Genomic_DNA"/>
</dbReference>
<dbReference type="Gene3D" id="2.60.120.290">
    <property type="entry name" value="Spermadhesin, CUB domain"/>
    <property type="match status" value="10"/>
</dbReference>
<evidence type="ECO:0000256" key="1">
    <source>
        <dbReference type="ARBA" id="ARBA00022729"/>
    </source>
</evidence>
<evidence type="ECO:0000256" key="2">
    <source>
        <dbReference type="ARBA" id="ARBA00022737"/>
    </source>
</evidence>
<feature type="disulfide bond" evidence="5">
    <location>
        <begin position="246"/>
        <end position="273"/>
    </location>
</feature>
<comment type="caution">
    <text evidence="5">Lacks conserved residue(s) required for the propagation of feature annotation.</text>
</comment>
<evidence type="ECO:0000313" key="8">
    <source>
        <dbReference type="EMBL" id="GFR72241.1"/>
    </source>
</evidence>
<dbReference type="Pfam" id="PF00431">
    <property type="entry name" value="CUB"/>
    <property type="match status" value="10"/>
</dbReference>
<dbReference type="AlphaFoldDB" id="A0AAV4FGR7"/>
<dbReference type="FunFam" id="2.60.120.290:FF:000013">
    <property type="entry name" value="Membrane frizzled-related protein"/>
    <property type="match status" value="1"/>
</dbReference>
<dbReference type="PROSITE" id="PS01180">
    <property type="entry name" value="CUB"/>
    <property type="match status" value="10"/>
</dbReference>
<dbReference type="SUPFAM" id="SSF49854">
    <property type="entry name" value="Spermadhesin, CUB domain"/>
    <property type="match status" value="11"/>
</dbReference>
<dbReference type="SMART" id="SM00042">
    <property type="entry name" value="CUB"/>
    <property type="match status" value="9"/>
</dbReference>